<evidence type="ECO:0000313" key="3">
    <source>
        <dbReference type="Proteomes" id="UP000178759"/>
    </source>
</evidence>
<feature type="transmembrane region" description="Helical" evidence="1">
    <location>
        <begin position="231"/>
        <end position="255"/>
    </location>
</feature>
<evidence type="ECO:0008006" key="4">
    <source>
        <dbReference type="Google" id="ProtNLM"/>
    </source>
</evidence>
<feature type="transmembrane region" description="Helical" evidence="1">
    <location>
        <begin position="300"/>
        <end position="319"/>
    </location>
</feature>
<dbReference type="Pfam" id="PF09852">
    <property type="entry name" value="DUF2079"/>
    <property type="match status" value="1"/>
</dbReference>
<keyword evidence="1" id="KW-1133">Transmembrane helix</keyword>
<sequence length="451" mass="52787">MIAIFFLSIAYAALSIIRHVRFESGGFDLGLYDQAVWQYSRFLSPFNTIKDRFILGDHLTLTLPFLSPLYFLWNDVRILLLFQAFWISLSVVAIYKLSLLRKFSPFTSFVVAFLYSLFYGIQYAIFFDFHPVVIGVGLAVWFLYFFETKKKTLAAITLILMLATQENMGILLASFGFIYKKPIFIFGGIAASLLSSKIITLFYPFQYWPQISTNPIEIARQFFDNSEKRQVWLYSLSWFSFLPLLSPGAMLAMLFDLAQYFVTGPEFSRMWSPFMHHRITLAPILTLGTLEALSRFRKKNIQFISIALLVVAVLLQFFFHLPLNKLSKPAFWREEPWMEDNRKLIATIPENIRLATQQNLVPHVSHRQYIYLVWPRQHDFDDNRCGQRNCWWLDFDKNAEYLLVDLRPNQWLTQLLETNENFTRAVINMENAGTITLERSVGDAKLYRVNE</sequence>
<reference evidence="2 3" key="1">
    <citation type="journal article" date="2016" name="Nat. Commun.">
        <title>Thousands of microbial genomes shed light on interconnected biogeochemical processes in an aquifer system.</title>
        <authorList>
            <person name="Anantharaman K."/>
            <person name="Brown C.T."/>
            <person name="Hug L.A."/>
            <person name="Sharon I."/>
            <person name="Castelle C.J."/>
            <person name="Probst A.J."/>
            <person name="Thomas B.C."/>
            <person name="Singh A."/>
            <person name="Wilkins M.J."/>
            <person name="Karaoz U."/>
            <person name="Brodie E.L."/>
            <person name="Williams K.H."/>
            <person name="Hubbard S.S."/>
            <person name="Banfield J.F."/>
        </authorList>
    </citation>
    <scope>NUCLEOTIDE SEQUENCE [LARGE SCALE GENOMIC DNA]</scope>
</reference>
<organism evidence="2 3">
    <name type="scientific">Candidatus Gottesmanbacteria bacterium RIFCSPLOWO2_01_FULL_43_11b</name>
    <dbReference type="NCBI Taxonomy" id="1798392"/>
    <lineage>
        <taxon>Bacteria</taxon>
        <taxon>Candidatus Gottesmaniibacteriota</taxon>
    </lineage>
</organism>
<comment type="caution">
    <text evidence="2">The sequence shown here is derived from an EMBL/GenBank/DDBJ whole genome shotgun (WGS) entry which is preliminary data.</text>
</comment>
<feature type="transmembrane region" description="Helical" evidence="1">
    <location>
        <begin position="183"/>
        <end position="203"/>
    </location>
</feature>
<evidence type="ECO:0000256" key="1">
    <source>
        <dbReference type="SAM" id="Phobius"/>
    </source>
</evidence>
<dbReference type="EMBL" id="MFJV01000001">
    <property type="protein sequence ID" value="OGG24204.1"/>
    <property type="molecule type" value="Genomic_DNA"/>
</dbReference>
<keyword evidence="1" id="KW-0472">Membrane</keyword>
<accession>A0A1F6AHK7</accession>
<keyword evidence="1" id="KW-0812">Transmembrane</keyword>
<name>A0A1F6AHK7_9BACT</name>
<feature type="transmembrane region" description="Helical" evidence="1">
    <location>
        <begin position="129"/>
        <end position="146"/>
    </location>
</feature>
<protein>
    <recommendedName>
        <fullName evidence="4">DUF2079 domain-containing protein</fullName>
    </recommendedName>
</protein>
<feature type="transmembrane region" description="Helical" evidence="1">
    <location>
        <begin position="153"/>
        <end position="177"/>
    </location>
</feature>
<proteinExistence type="predicted"/>
<gene>
    <name evidence="2" type="ORF">A3A79_03380</name>
</gene>
<evidence type="ECO:0000313" key="2">
    <source>
        <dbReference type="EMBL" id="OGG24204.1"/>
    </source>
</evidence>
<dbReference type="AlphaFoldDB" id="A0A1F6AHK7"/>
<dbReference type="Proteomes" id="UP000178759">
    <property type="component" value="Unassembled WGS sequence"/>
</dbReference>
<feature type="transmembrane region" description="Helical" evidence="1">
    <location>
        <begin position="275"/>
        <end position="293"/>
    </location>
</feature>
<dbReference type="STRING" id="1798392.A3A79_03380"/>
<dbReference type="InterPro" id="IPR018650">
    <property type="entry name" value="STSV1_Orf64"/>
</dbReference>
<feature type="transmembrane region" description="Helical" evidence="1">
    <location>
        <begin position="76"/>
        <end position="94"/>
    </location>
</feature>